<dbReference type="InterPro" id="IPR054075">
    <property type="entry name" value="Gp53-like_C"/>
</dbReference>
<dbReference type="InterPro" id="IPR051934">
    <property type="entry name" value="Phage_Tail_Fiber_Structural"/>
</dbReference>
<feature type="domain" description="Phage tail fibre protein N-terminal" evidence="1">
    <location>
        <begin position="1"/>
        <end position="154"/>
    </location>
</feature>
<keyword evidence="4" id="KW-1185">Reference proteome</keyword>
<dbReference type="PANTHER" id="PTHR35191:SF1">
    <property type="entry name" value="PROPHAGE SIDE TAIL FIBER PROTEIN HOMOLOG STFQ-RELATED"/>
    <property type="match status" value="1"/>
</dbReference>
<dbReference type="Pfam" id="PF12571">
    <property type="entry name" value="Phage_tail_fib"/>
    <property type="match status" value="1"/>
</dbReference>
<dbReference type="PANTHER" id="PTHR35191">
    <property type="entry name" value="PROPHAGE SIDE TAIL FIBER PROTEIN HOMOLOG STFQ-RELATED"/>
    <property type="match status" value="1"/>
</dbReference>
<organism evidence="3 4">
    <name type="scientific">Spartinivicinus poritis</name>
    <dbReference type="NCBI Taxonomy" id="2994640"/>
    <lineage>
        <taxon>Bacteria</taxon>
        <taxon>Pseudomonadati</taxon>
        <taxon>Pseudomonadota</taxon>
        <taxon>Gammaproteobacteria</taxon>
        <taxon>Oceanospirillales</taxon>
        <taxon>Zooshikellaceae</taxon>
        <taxon>Spartinivicinus</taxon>
    </lineage>
</organism>
<dbReference type="Gene3D" id="2.60.40.3940">
    <property type="match status" value="1"/>
</dbReference>
<evidence type="ECO:0000313" key="3">
    <source>
        <dbReference type="EMBL" id="MDE1462441.1"/>
    </source>
</evidence>
<evidence type="ECO:0000313" key="4">
    <source>
        <dbReference type="Proteomes" id="UP001528823"/>
    </source>
</evidence>
<feature type="domain" description="Putative tail fiber protein gp53-like C-terminal" evidence="2">
    <location>
        <begin position="296"/>
        <end position="391"/>
    </location>
</feature>
<sequence>MNKQYYNLLTEIGKAKLTNATLMGGKLKLTQIKVGDGGADEGKETFPNESATSLIRERWTGNLTNLSVDPYNKNWVIAEALIPVDVGGFYVTEFGLYDDEDDLICIGKYPSTYKPLIPQSSGTSNSLYLKVILQIANASNVELKVDLSIAMASREYVDDNFVNKSGGTFSGDIGITGEIYAGANHDKRVYHEGHKPTKVDVGLGSLPNAKSDAISDNSSDKLATAKAVKKVYDKISQHLAAPDPHQQYLKITDSTSNEEINSSEVDNKYVTPKKLCFGFKCSLKESGYIAFPSWLGGLILQWGKVNFIGPPGSSNANKVSVTGSFTIPFPKSIFAAVATGINNDLPTEGEELNIAIRGISNDSFDFLATRVTGTNSSTNEKAALMYIAIGH</sequence>
<protein>
    <submittedName>
        <fullName evidence="3">Phage tail protein</fullName>
    </submittedName>
</protein>
<gene>
    <name evidence="3" type="ORF">ORQ98_10700</name>
</gene>
<dbReference type="InterPro" id="IPR022225">
    <property type="entry name" value="Phage_tail_fibre_N"/>
</dbReference>
<comment type="caution">
    <text evidence="3">The sequence shown here is derived from an EMBL/GenBank/DDBJ whole genome shotgun (WGS) entry which is preliminary data.</text>
</comment>
<name>A0ABT5U7S9_9GAMM</name>
<evidence type="ECO:0000259" key="1">
    <source>
        <dbReference type="Pfam" id="PF12571"/>
    </source>
</evidence>
<proteinExistence type="predicted"/>
<evidence type="ECO:0000259" key="2">
    <source>
        <dbReference type="Pfam" id="PF21882"/>
    </source>
</evidence>
<dbReference type="Proteomes" id="UP001528823">
    <property type="component" value="Unassembled WGS sequence"/>
</dbReference>
<dbReference type="RefSeq" id="WP_274688796.1">
    <property type="nucleotide sequence ID" value="NZ_JAPMOU010000011.1"/>
</dbReference>
<dbReference type="EMBL" id="JAPMOU010000011">
    <property type="protein sequence ID" value="MDE1462441.1"/>
    <property type="molecule type" value="Genomic_DNA"/>
</dbReference>
<reference evidence="3 4" key="1">
    <citation type="submission" date="2022-11" db="EMBL/GenBank/DDBJ databases">
        <title>Spartinivicinus poritis sp. nov., isolated from scleractinian coral Porites lutea.</title>
        <authorList>
            <person name="Zhang G."/>
            <person name="Cai L."/>
            <person name="Wei Q."/>
        </authorList>
    </citation>
    <scope>NUCLEOTIDE SEQUENCE [LARGE SCALE GENOMIC DNA]</scope>
    <source>
        <strain evidence="3 4">A2-2</strain>
    </source>
</reference>
<dbReference type="Pfam" id="PF21882">
    <property type="entry name" value="Gp53-like_C"/>
    <property type="match status" value="1"/>
</dbReference>
<accession>A0ABT5U7S9</accession>